<dbReference type="Pfam" id="PF26200">
    <property type="entry name" value="Rcat_RNF216"/>
    <property type="match status" value="1"/>
</dbReference>
<keyword evidence="5" id="KW-0863">Zinc-finger</keyword>
<dbReference type="Proteomes" id="UP000594342">
    <property type="component" value="Unassembled WGS sequence"/>
</dbReference>
<evidence type="ECO:0000256" key="2">
    <source>
        <dbReference type="ARBA" id="ARBA00022679"/>
    </source>
</evidence>
<keyword evidence="6" id="KW-0833">Ubl conjugation pathway</keyword>
<dbReference type="PANTHER" id="PTHR22770:SF13">
    <property type="entry name" value="RING-TYPE DOMAIN-CONTAINING PROTEIN"/>
    <property type="match status" value="1"/>
</dbReference>
<evidence type="ECO:0000256" key="6">
    <source>
        <dbReference type="ARBA" id="ARBA00022786"/>
    </source>
</evidence>
<name>A0A5K0U935_9VIRU</name>
<comment type="pathway">
    <text evidence="1">Protein modification; protein ubiquitination.</text>
</comment>
<reference evidence="9 10" key="1">
    <citation type="submission" date="2018-10" db="EMBL/GenBank/DDBJ databases">
        <authorList>
            <consortium name="IHU Genomes"/>
        </authorList>
    </citation>
    <scope>NUCLEOTIDE SEQUENCE [LARGE SCALE GENOMIC DNA]</scope>
    <source>
        <strain evidence="9 10">A1</strain>
    </source>
</reference>
<dbReference type="Gene3D" id="1.20.120.1750">
    <property type="match status" value="1"/>
</dbReference>
<sequence length="362" mass="41255">MAPVQHVIMLIRTLIIRMVTRLFAPLILLFTVMRDEVKYCVTTLLVGCRSLWTGLWQKIQLYKNRLINLPNTTKVVNKQCACCFVEYDVNVMISCTTDPEHVICSTCLQSFAENCISEMRLVSCAMSHEGCKSFYPDDSVKKLLTPTNIEIYKKIRKIYQIHNLHLSTNNSHICPNCSQYLLVLNVGDPTTKFVCDECDVKFCIVCNSTVTECTCYDPNNTRKSIDESDVIRRVGAIIDRIVIHKCPVCGAKYIKDDGCNLITCSKCHSYSCYLCGLHIEPRGSVKYWHFVDSGSTQADATCRLYGEDGHSKKINDGIKTELKAFLRSTNERSRVKKIIRHELRSRGIEVPYSFQSSFCMIT</sequence>
<dbReference type="GO" id="GO:0008270">
    <property type="term" value="F:zinc ion binding"/>
    <property type="evidence" value="ECO:0007669"/>
    <property type="project" value="UniProtKB-KW"/>
</dbReference>
<evidence type="ECO:0000259" key="8">
    <source>
        <dbReference type="PROSITE" id="PS51873"/>
    </source>
</evidence>
<evidence type="ECO:0000256" key="4">
    <source>
        <dbReference type="ARBA" id="ARBA00022737"/>
    </source>
</evidence>
<dbReference type="GO" id="GO:0097039">
    <property type="term" value="P:protein linear polyubiquitination"/>
    <property type="evidence" value="ECO:0007669"/>
    <property type="project" value="TreeGrafter"/>
</dbReference>
<dbReference type="PANTHER" id="PTHR22770">
    <property type="entry name" value="UBIQUITIN CONJUGATING ENZYME 7 INTERACTING PROTEIN-RELATED"/>
    <property type="match status" value="1"/>
</dbReference>
<keyword evidence="4" id="KW-0677">Repeat</keyword>
<dbReference type="GO" id="GO:0000151">
    <property type="term" value="C:ubiquitin ligase complex"/>
    <property type="evidence" value="ECO:0007669"/>
    <property type="project" value="TreeGrafter"/>
</dbReference>
<keyword evidence="10" id="KW-1185">Reference proteome</keyword>
<dbReference type="PROSITE" id="PS51873">
    <property type="entry name" value="TRIAD"/>
    <property type="match status" value="1"/>
</dbReference>
<protein>
    <recommendedName>
        <fullName evidence="8">RING-type domain-containing protein</fullName>
    </recommendedName>
</protein>
<evidence type="ECO:0000256" key="7">
    <source>
        <dbReference type="ARBA" id="ARBA00022833"/>
    </source>
</evidence>
<organism evidence="9 10">
    <name type="scientific">Yasminevirus sp. GU-2018</name>
    <dbReference type="NCBI Taxonomy" id="2420051"/>
    <lineage>
        <taxon>Viruses</taxon>
        <taxon>Varidnaviria</taxon>
        <taxon>Bamfordvirae</taxon>
        <taxon>Nucleocytoviricota</taxon>
        <taxon>Megaviricetes</taxon>
        <taxon>Imitervirales</taxon>
        <taxon>Mimiviridae</taxon>
        <taxon>Klosneuvirinae</taxon>
        <taxon>Yasminevirus</taxon>
        <taxon>Yasminevirus saudimassiliense</taxon>
    </lineage>
</organism>
<dbReference type="GO" id="GO:0004842">
    <property type="term" value="F:ubiquitin-protein transferase activity"/>
    <property type="evidence" value="ECO:0007669"/>
    <property type="project" value="TreeGrafter"/>
</dbReference>
<keyword evidence="2" id="KW-0808">Transferase</keyword>
<feature type="domain" description="RING-type" evidence="8">
    <location>
        <begin position="76"/>
        <end position="300"/>
    </location>
</feature>
<dbReference type="InterPro" id="IPR051628">
    <property type="entry name" value="LUBAC_E3_Ligases"/>
</dbReference>
<evidence type="ECO:0000256" key="3">
    <source>
        <dbReference type="ARBA" id="ARBA00022723"/>
    </source>
</evidence>
<evidence type="ECO:0000313" key="9">
    <source>
        <dbReference type="EMBL" id="VBB17994.1"/>
    </source>
</evidence>
<evidence type="ECO:0000313" key="10">
    <source>
        <dbReference type="Proteomes" id="UP000594342"/>
    </source>
</evidence>
<accession>A0A5K0U935</accession>
<dbReference type="GO" id="GO:0043161">
    <property type="term" value="P:proteasome-mediated ubiquitin-dependent protein catabolic process"/>
    <property type="evidence" value="ECO:0007669"/>
    <property type="project" value="TreeGrafter"/>
</dbReference>
<gene>
    <name evidence="9" type="ORF">YASMINEVIRUS_457</name>
</gene>
<dbReference type="SUPFAM" id="SSF57850">
    <property type="entry name" value="RING/U-box"/>
    <property type="match status" value="1"/>
</dbReference>
<dbReference type="GO" id="GO:0043130">
    <property type="term" value="F:ubiquitin binding"/>
    <property type="evidence" value="ECO:0007669"/>
    <property type="project" value="TreeGrafter"/>
</dbReference>
<keyword evidence="3" id="KW-0479">Metal-binding</keyword>
<proteinExistence type="predicted"/>
<dbReference type="EMBL" id="UPSH01000001">
    <property type="protein sequence ID" value="VBB17994.1"/>
    <property type="molecule type" value="Genomic_DNA"/>
</dbReference>
<comment type="caution">
    <text evidence="9">The sequence shown here is derived from an EMBL/GenBank/DDBJ whole genome shotgun (WGS) entry which is preliminary data.</text>
</comment>
<dbReference type="InterPro" id="IPR044066">
    <property type="entry name" value="TRIAD_supradom"/>
</dbReference>
<evidence type="ECO:0000256" key="5">
    <source>
        <dbReference type="ARBA" id="ARBA00022771"/>
    </source>
</evidence>
<keyword evidence="7" id="KW-0862">Zinc</keyword>
<evidence type="ECO:0000256" key="1">
    <source>
        <dbReference type="ARBA" id="ARBA00004906"/>
    </source>
</evidence>